<dbReference type="RefSeq" id="WP_344412512.1">
    <property type="nucleotide sequence ID" value="NZ_BAAANN010000001.1"/>
</dbReference>
<evidence type="ECO:0000313" key="6">
    <source>
        <dbReference type="EMBL" id="GAA1939439.1"/>
    </source>
</evidence>
<dbReference type="PRINTS" id="PR00033">
    <property type="entry name" value="HTHASNC"/>
</dbReference>
<dbReference type="Pfam" id="PF13404">
    <property type="entry name" value="HTH_AsnC-type"/>
    <property type="match status" value="2"/>
</dbReference>
<keyword evidence="2" id="KW-0238">DNA-binding</keyword>
<dbReference type="InterPro" id="IPR000485">
    <property type="entry name" value="AsnC-type_HTH_dom"/>
</dbReference>
<dbReference type="Gene3D" id="3.30.70.920">
    <property type="match status" value="1"/>
</dbReference>
<dbReference type="SMART" id="SM00344">
    <property type="entry name" value="HTH_ASNC"/>
    <property type="match status" value="1"/>
</dbReference>
<dbReference type="SUPFAM" id="SSF54909">
    <property type="entry name" value="Dimeric alpha+beta barrel"/>
    <property type="match status" value="1"/>
</dbReference>
<reference evidence="6 7" key="1">
    <citation type="journal article" date="2019" name="Int. J. Syst. Evol. Microbiol.">
        <title>The Global Catalogue of Microorganisms (GCM) 10K type strain sequencing project: providing services to taxonomists for standard genome sequencing and annotation.</title>
        <authorList>
            <consortium name="The Broad Institute Genomics Platform"/>
            <consortium name="The Broad Institute Genome Sequencing Center for Infectious Disease"/>
            <person name="Wu L."/>
            <person name="Ma J."/>
        </authorList>
    </citation>
    <scope>NUCLEOTIDE SEQUENCE [LARGE SCALE GENOMIC DNA]</scope>
    <source>
        <strain evidence="6 7">JCM 14545</strain>
    </source>
</reference>
<dbReference type="SUPFAM" id="SSF46785">
    <property type="entry name" value="Winged helix' DNA-binding domain"/>
    <property type="match status" value="1"/>
</dbReference>
<dbReference type="PANTHER" id="PTHR30154:SF34">
    <property type="entry name" value="TRANSCRIPTIONAL REGULATOR AZLB"/>
    <property type="match status" value="1"/>
</dbReference>
<name>A0ABN2Q0P2_9PSEU</name>
<evidence type="ECO:0000256" key="2">
    <source>
        <dbReference type="ARBA" id="ARBA00023125"/>
    </source>
</evidence>
<dbReference type="EMBL" id="BAAANN010000001">
    <property type="protein sequence ID" value="GAA1939439.1"/>
    <property type="molecule type" value="Genomic_DNA"/>
</dbReference>
<feature type="domain" description="HTH asnC-type" evidence="5">
    <location>
        <begin position="9"/>
        <end position="46"/>
    </location>
</feature>
<evidence type="ECO:0000259" key="5">
    <source>
        <dbReference type="Pfam" id="PF13404"/>
    </source>
</evidence>
<keyword evidence="7" id="KW-1185">Reference proteome</keyword>
<gene>
    <name evidence="6" type="ORF">GCM10009754_03190</name>
</gene>
<feature type="domain" description="Transcription regulator AsnC/Lrp ligand binding" evidence="4">
    <location>
        <begin position="248"/>
        <end position="311"/>
    </location>
</feature>
<evidence type="ECO:0000256" key="1">
    <source>
        <dbReference type="ARBA" id="ARBA00023015"/>
    </source>
</evidence>
<dbReference type="Gene3D" id="1.10.10.10">
    <property type="entry name" value="Winged helix-like DNA-binding domain superfamily/Winged helix DNA-binding domain"/>
    <property type="match status" value="2"/>
</dbReference>
<dbReference type="InterPro" id="IPR011008">
    <property type="entry name" value="Dimeric_a/b-barrel"/>
</dbReference>
<organism evidence="6 7">
    <name type="scientific">Amycolatopsis minnesotensis</name>
    <dbReference type="NCBI Taxonomy" id="337894"/>
    <lineage>
        <taxon>Bacteria</taxon>
        <taxon>Bacillati</taxon>
        <taxon>Actinomycetota</taxon>
        <taxon>Actinomycetes</taxon>
        <taxon>Pseudonocardiales</taxon>
        <taxon>Pseudonocardiaceae</taxon>
        <taxon>Amycolatopsis</taxon>
    </lineage>
</organism>
<dbReference type="Proteomes" id="UP001501116">
    <property type="component" value="Unassembled WGS sequence"/>
</dbReference>
<feature type="domain" description="HTH asnC-type" evidence="5">
    <location>
        <begin position="178"/>
        <end position="217"/>
    </location>
</feature>
<proteinExistence type="predicted"/>
<evidence type="ECO:0000259" key="4">
    <source>
        <dbReference type="Pfam" id="PF01037"/>
    </source>
</evidence>
<dbReference type="Pfam" id="PF01037">
    <property type="entry name" value="AsnC_trans_reg"/>
    <property type="match status" value="1"/>
</dbReference>
<dbReference type="InterPro" id="IPR019887">
    <property type="entry name" value="Tscrpt_reg_AsnC/Lrp_C"/>
</dbReference>
<accession>A0ABN2Q0P2</accession>
<dbReference type="InterPro" id="IPR036388">
    <property type="entry name" value="WH-like_DNA-bd_sf"/>
</dbReference>
<comment type="caution">
    <text evidence="6">The sequence shown here is derived from an EMBL/GenBank/DDBJ whole genome shotgun (WGS) entry which is preliminary data.</text>
</comment>
<sequence>MNFSTLVPLDGKILHALTLDGRVSFTRLGQVLGVSGQTIARRYSGLRTTAALRVLGTIDPNANGEAQWMLRVHTTPDAAETIATALARRPDTAWVQLTSAGTEIICASRIAEDPAGESPLLRSLPRTPRVLAVTAQRVLHTFVGGGHGLLDQAAFLTADERAALTPPPAEGEAVALTAADQPLLLALRRDGRAKLAELAAATGWSTTSAHRRLTALRDAGVLTFDVDFDRTVFGLRARTLLWTTVAAADLHRTGKALAAHPETVFAGATTGPTNLLVNVHCENAGALYTYLTERIASLPEIGTVETSPVLRNVKYLSGPY</sequence>
<keyword evidence="1" id="KW-0805">Transcription regulation</keyword>
<evidence type="ECO:0000313" key="7">
    <source>
        <dbReference type="Proteomes" id="UP001501116"/>
    </source>
</evidence>
<dbReference type="PANTHER" id="PTHR30154">
    <property type="entry name" value="LEUCINE-RESPONSIVE REGULATORY PROTEIN"/>
    <property type="match status" value="1"/>
</dbReference>
<dbReference type="InterPro" id="IPR036390">
    <property type="entry name" value="WH_DNA-bd_sf"/>
</dbReference>
<dbReference type="InterPro" id="IPR019888">
    <property type="entry name" value="Tscrpt_reg_AsnC-like"/>
</dbReference>
<protein>
    <submittedName>
        <fullName evidence="6">Lrp/AsnC family transcriptional regulator</fullName>
    </submittedName>
</protein>
<evidence type="ECO:0000256" key="3">
    <source>
        <dbReference type="ARBA" id="ARBA00023163"/>
    </source>
</evidence>
<keyword evidence="3" id="KW-0804">Transcription</keyword>